<dbReference type="RefSeq" id="WP_311347103.1">
    <property type="nucleotide sequence ID" value="NZ_JAVREI010000023.1"/>
</dbReference>
<gene>
    <name evidence="1" type="ORF">RM425_20590</name>
</gene>
<dbReference type="Proteomes" id="UP001183222">
    <property type="component" value="Unassembled WGS sequence"/>
</dbReference>
<keyword evidence="2" id="KW-1185">Reference proteome</keyword>
<evidence type="ECO:0000313" key="1">
    <source>
        <dbReference type="EMBL" id="MDT0278306.1"/>
    </source>
</evidence>
<evidence type="ECO:0000313" key="2">
    <source>
        <dbReference type="Proteomes" id="UP001183222"/>
    </source>
</evidence>
<dbReference type="EMBL" id="JAVREI010000023">
    <property type="protein sequence ID" value="MDT0278306.1"/>
    <property type="molecule type" value="Genomic_DNA"/>
</dbReference>
<comment type="caution">
    <text evidence="1">The sequence shown here is derived from an EMBL/GenBank/DDBJ whole genome shotgun (WGS) entry which is preliminary data.</text>
</comment>
<protein>
    <submittedName>
        <fullName evidence="1">Uncharacterized protein</fullName>
    </submittedName>
</protein>
<proteinExistence type="predicted"/>
<name>A0ABU2KDN6_9ACTN</name>
<sequence>MTDEKTIDIDGETYVLRHDGDGLQVGRRVDGDVTWLDTVADSLLPEDARSALDSGDTSNQALQTAVRGVLEAEVRRGG</sequence>
<organism evidence="1 2">
    <name type="scientific">Blastococcus goldschmidtiae</name>
    <dbReference type="NCBI Taxonomy" id="3075546"/>
    <lineage>
        <taxon>Bacteria</taxon>
        <taxon>Bacillati</taxon>
        <taxon>Actinomycetota</taxon>
        <taxon>Actinomycetes</taxon>
        <taxon>Geodermatophilales</taxon>
        <taxon>Geodermatophilaceae</taxon>
        <taxon>Blastococcus</taxon>
    </lineage>
</organism>
<reference evidence="2" key="1">
    <citation type="submission" date="2023-07" db="EMBL/GenBank/DDBJ databases">
        <title>30 novel species of actinomycetes from the DSMZ collection.</title>
        <authorList>
            <person name="Nouioui I."/>
        </authorList>
    </citation>
    <scope>NUCLEOTIDE SEQUENCE [LARGE SCALE GENOMIC DNA]</scope>
    <source>
        <strain evidence="2">DSM 46792</strain>
    </source>
</reference>
<accession>A0ABU2KDN6</accession>